<comment type="catalytic activity">
    <reaction evidence="23">
        <text>4 Fe(II)-[cytochrome c] + O2 + 8 H(+)(in) = 4 Fe(III)-[cytochrome c] + 2 H2O + 4 H(+)(out)</text>
        <dbReference type="Rhea" id="RHEA:11436"/>
        <dbReference type="Rhea" id="RHEA-COMP:10350"/>
        <dbReference type="Rhea" id="RHEA-COMP:14399"/>
        <dbReference type="ChEBI" id="CHEBI:15377"/>
        <dbReference type="ChEBI" id="CHEBI:15378"/>
        <dbReference type="ChEBI" id="CHEBI:15379"/>
        <dbReference type="ChEBI" id="CHEBI:29033"/>
        <dbReference type="ChEBI" id="CHEBI:29034"/>
        <dbReference type="EC" id="7.1.1.9"/>
    </reaction>
    <physiologicalReaction direction="left-to-right" evidence="23">
        <dbReference type="Rhea" id="RHEA:11437"/>
    </physiologicalReaction>
</comment>
<keyword evidence="9 24" id="KW-0813">Transport</keyword>
<evidence type="ECO:0000313" key="27">
    <source>
        <dbReference type="EMBL" id="ALO76397.1"/>
    </source>
</evidence>
<evidence type="ECO:0000256" key="8">
    <source>
        <dbReference type="ARBA" id="ARBA00015947"/>
    </source>
</evidence>
<keyword evidence="21 24" id="KW-0496">Mitochondrion</keyword>
<dbReference type="GO" id="GO:0005743">
    <property type="term" value="C:mitochondrial inner membrane"/>
    <property type="evidence" value="ECO:0007669"/>
    <property type="project" value="UniProtKB-SubCell"/>
</dbReference>
<reference evidence="27" key="1">
    <citation type="submission" date="2012-06" db="EMBL/GenBank/DDBJ databases">
        <title>Mitogenomics of the Coleoptera under dense taxon sampling.</title>
        <authorList>
            <person name="Timmermans M.J.T.N."/>
            <person name="Lim J."/>
            <person name="Dodsworth S."/>
            <person name="Haran J."/>
            <person name="Ahrens D."/>
            <person name="Bocak L."/>
            <person name="London A."/>
            <person name="Culverwell L."/>
            <person name="Vogler A.P."/>
        </authorList>
    </citation>
    <scope>NUCLEOTIDE SEQUENCE</scope>
</reference>
<feature type="transmembrane region" description="Helical" evidence="25">
    <location>
        <begin position="58"/>
        <end position="84"/>
    </location>
</feature>
<comment type="cofactor">
    <cofactor evidence="2">
        <name>heme</name>
        <dbReference type="ChEBI" id="CHEBI:30413"/>
    </cofactor>
</comment>
<dbReference type="GO" id="GO:0046872">
    <property type="term" value="F:metal ion binding"/>
    <property type="evidence" value="ECO:0007669"/>
    <property type="project" value="UniProtKB-KW"/>
</dbReference>
<evidence type="ECO:0000256" key="19">
    <source>
        <dbReference type="ARBA" id="ARBA00023004"/>
    </source>
</evidence>
<evidence type="ECO:0000256" key="24">
    <source>
        <dbReference type="RuleBase" id="RU000369"/>
    </source>
</evidence>
<feature type="transmembrane region" description="Helical" evidence="25">
    <location>
        <begin position="147"/>
        <end position="172"/>
    </location>
</feature>
<evidence type="ECO:0000256" key="11">
    <source>
        <dbReference type="ARBA" id="ARBA00022660"/>
    </source>
</evidence>
<feature type="transmembrane region" description="Helical" evidence="25">
    <location>
        <begin position="184"/>
        <end position="210"/>
    </location>
</feature>
<name>A0A0S2MNT1_9COLE</name>
<feature type="transmembrane region" description="Helical" evidence="25">
    <location>
        <begin position="407"/>
        <end position="425"/>
    </location>
</feature>
<dbReference type="SUPFAM" id="SSF81442">
    <property type="entry name" value="Cytochrome c oxidase subunit I-like"/>
    <property type="match status" value="1"/>
</dbReference>
<dbReference type="PANTHER" id="PTHR10422">
    <property type="entry name" value="CYTOCHROME C OXIDASE SUBUNIT 1"/>
    <property type="match status" value="1"/>
</dbReference>
<comment type="subcellular location">
    <subcellularLocation>
        <location evidence="3 24">Mitochondrion inner membrane</location>
        <topology evidence="3 24">Multi-pass membrane protein</topology>
    </subcellularLocation>
</comment>
<evidence type="ECO:0000256" key="6">
    <source>
        <dbReference type="ARBA" id="ARBA00011164"/>
    </source>
</evidence>
<evidence type="ECO:0000256" key="12">
    <source>
        <dbReference type="ARBA" id="ARBA00022692"/>
    </source>
</evidence>
<comment type="function">
    <text evidence="24">Component of the cytochrome c oxidase, the last enzyme in the mitochondrial electron transport chain which drives oxidative phosphorylation. The respiratory chain contains 3 multisubunit complexes succinate dehydrogenase (complex II, CII), ubiquinol-cytochrome c oxidoreductase (cytochrome b-c1 complex, complex III, CIII) and cytochrome c oxidase (complex IV, CIV), that cooperate to transfer electrons derived from NADH and succinate to molecular oxygen, creating an electrochemical gradient over the inner membrane that drives transmembrane transport and the ATP synthase. Cytochrome c oxidase is the component of the respiratory chain that catalyzes the reduction of oxygen to water. Electrons originating from reduced cytochrome c in the intermembrane space (IMS) are transferred via the dinuclear copper A center (CU(A)) of subunit 2 and heme A of subunit 1 to the active site in subunit 1, a binuclear center (BNC) formed by heme A3 and copper B (CU(B)). The BNC reduces molecular oxygen to 2 water molecules using 4 electrons from cytochrome c in the IMS and 4 protons from the mitochondrial matrix.</text>
</comment>
<keyword evidence="10 24" id="KW-0349">Heme</keyword>
<evidence type="ECO:0000256" key="20">
    <source>
        <dbReference type="ARBA" id="ARBA00023008"/>
    </source>
</evidence>
<geneLocation type="mitochondrion" evidence="27"/>
<dbReference type="InterPro" id="IPR036927">
    <property type="entry name" value="Cyt_c_oxase-like_su1_sf"/>
</dbReference>
<sequence>MPTMNKWLFSTNHKDIGTLYFIFGAWAGMVGTSLSLLIRAELGNPGSLIGDDQIYNVIVTAHAFVMIFFMVMPIVIGGFGNWLVPLMLGAPDMAFPRMNNMSFWLLPPSLTLLLMSSMVESGAGTGWTVYPPLSSNIAHGGSSVDLAIFSLHLAGISSILGAVNFISTIINMRTSGMTFDRMPLFVWSVAITALLLLLSLPVLAGAITMLLTDRNLNTSFFDPAGGGDPILYFLHPEVYILILPGFGMISHIISQESGKKETFGTLGMIYAMMAIGLLGFVVWAHHMFTVGMDVDTRAYFTSATMIIAIPTGIKIFSWLATLHGTQINYSPSMLWALGFVFLFTVGGLTGVILANSSIDIILHDTYYVVAHFHYVLSMGAVFAIMAGLIQWFPLFTGLMLNEKFLKIQFLTMFTGVNLTFFPQHFLGLAGMPRRYSDYPDAYTTWNIISSIGSLISLMSIIFLLFILWESFTAMRKSITPMNLSSSIEWLQSMPPAEHSYSELPMMSNF</sequence>
<keyword evidence="22 24" id="KW-0472">Membrane</keyword>
<feature type="domain" description="Cytochrome oxidase subunit I profile" evidence="26">
    <location>
        <begin position="1"/>
        <end position="507"/>
    </location>
</feature>
<evidence type="ECO:0000256" key="3">
    <source>
        <dbReference type="ARBA" id="ARBA00004448"/>
    </source>
</evidence>
<dbReference type="Gene3D" id="1.20.210.10">
    <property type="entry name" value="Cytochrome c oxidase-like, subunit I domain"/>
    <property type="match status" value="1"/>
</dbReference>
<dbReference type="CDD" id="cd01663">
    <property type="entry name" value="Cyt_c_Oxidase_I"/>
    <property type="match status" value="1"/>
</dbReference>
<dbReference type="PANTHER" id="PTHR10422:SF18">
    <property type="entry name" value="CYTOCHROME C OXIDASE SUBUNIT 1"/>
    <property type="match status" value="1"/>
</dbReference>
<feature type="transmembrane region" description="Helical" evidence="25">
    <location>
        <begin position="374"/>
        <end position="395"/>
    </location>
</feature>
<proteinExistence type="inferred from homology"/>
<evidence type="ECO:0000256" key="25">
    <source>
        <dbReference type="SAM" id="Phobius"/>
    </source>
</evidence>
<keyword evidence="18 25" id="KW-1133">Transmembrane helix</keyword>
<keyword evidence="19 24" id="KW-0408">Iron</keyword>
<organism evidence="27">
    <name type="scientific">Oxypoda opaca</name>
    <dbReference type="NCBI Taxonomy" id="878185"/>
    <lineage>
        <taxon>Eukaryota</taxon>
        <taxon>Metazoa</taxon>
        <taxon>Ecdysozoa</taxon>
        <taxon>Arthropoda</taxon>
        <taxon>Hexapoda</taxon>
        <taxon>Insecta</taxon>
        <taxon>Pterygota</taxon>
        <taxon>Neoptera</taxon>
        <taxon>Endopterygota</taxon>
        <taxon>Coleoptera</taxon>
        <taxon>Polyphaga</taxon>
        <taxon>Staphyliniformia</taxon>
        <taxon>Staphylinidae</taxon>
        <taxon>Tachyporinae group</taxon>
        <taxon>Aleocharinae</taxon>
        <taxon>Oxypodini</taxon>
        <taxon>Oxypoda</taxon>
    </lineage>
</organism>
<accession>A0A0S2MNT1</accession>
<dbReference type="PROSITE" id="PS50855">
    <property type="entry name" value="COX1"/>
    <property type="match status" value="1"/>
</dbReference>
<evidence type="ECO:0000256" key="17">
    <source>
        <dbReference type="ARBA" id="ARBA00022982"/>
    </source>
</evidence>
<keyword evidence="20 24" id="KW-0186">Copper</keyword>
<dbReference type="InterPro" id="IPR023616">
    <property type="entry name" value="Cyt_c_oxase-like_su1_dom"/>
</dbReference>
<evidence type="ECO:0000256" key="2">
    <source>
        <dbReference type="ARBA" id="ARBA00001971"/>
    </source>
</evidence>
<evidence type="ECO:0000256" key="10">
    <source>
        <dbReference type="ARBA" id="ARBA00022617"/>
    </source>
</evidence>
<evidence type="ECO:0000256" key="18">
    <source>
        <dbReference type="ARBA" id="ARBA00022989"/>
    </source>
</evidence>
<dbReference type="FunFam" id="1.20.210.10:FF:000001">
    <property type="entry name" value="Cytochrome c oxidase subunit 1"/>
    <property type="match status" value="1"/>
</dbReference>
<evidence type="ECO:0000256" key="23">
    <source>
        <dbReference type="ARBA" id="ARBA00049512"/>
    </source>
</evidence>
<dbReference type="PRINTS" id="PR01165">
    <property type="entry name" value="CYCOXIDASEI"/>
</dbReference>
<evidence type="ECO:0000256" key="7">
    <source>
        <dbReference type="ARBA" id="ARBA00012949"/>
    </source>
</evidence>
<dbReference type="InterPro" id="IPR000883">
    <property type="entry name" value="Cyt_C_Oxase_1"/>
</dbReference>
<evidence type="ECO:0000256" key="15">
    <source>
        <dbReference type="ARBA" id="ARBA00022842"/>
    </source>
</evidence>
<feature type="transmembrane region" description="Helical" evidence="25">
    <location>
        <begin position="445"/>
        <end position="468"/>
    </location>
</feature>
<evidence type="ECO:0000256" key="22">
    <source>
        <dbReference type="ARBA" id="ARBA00023136"/>
    </source>
</evidence>
<dbReference type="GO" id="GO:0006123">
    <property type="term" value="P:mitochondrial electron transport, cytochrome c to oxygen"/>
    <property type="evidence" value="ECO:0007669"/>
    <property type="project" value="TreeGrafter"/>
</dbReference>
<feature type="transmembrane region" description="Helical" evidence="25">
    <location>
        <begin position="20"/>
        <end position="38"/>
    </location>
</feature>
<keyword evidence="15" id="KW-0460">Magnesium</keyword>
<evidence type="ECO:0000256" key="5">
    <source>
        <dbReference type="ARBA" id="ARBA00009578"/>
    </source>
</evidence>
<protein>
    <recommendedName>
        <fullName evidence="8 24">Cytochrome c oxidase subunit 1</fullName>
        <ecNumber evidence="7 24">7.1.1.9</ecNumber>
    </recommendedName>
</protein>
<evidence type="ECO:0000256" key="1">
    <source>
        <dbReference type="ARBA" id="ARBA00001935"/>
    </source>
</evidence>
<keyword evidence="11 24" id="KW-0679">Respiratory chain</keyword>
<keyword evidence="12 24" id="KW-0812">Transmembrane</keyword>
<feature type="transmembrane region" description="Helical" evidence="25">
    <location>
        <begin position="334"/>
        <end position="354"/>
    </location>
</feature>
<evidence type="ECO:0000256" key="14">
    <source>
        <dbReference type="ARBA" id="ARBA00022792"/>
    </source>
</evidence>
<dbReference type="EMBL" id="JX412751">
    <property type="protein sequence ID" value="ALO76397.1"/>
    <property type="molecule type" value="Genomic_DNA"/>
</dbReference>
<keyword evidence="17 24" id="KW-0249">Electron transport</keyword>
<comment type="pathway">
    <text evidence="4 24">Energy metabolism; oxidative phosphorylation.</text>
</comment>
<dbReference type="GO" id="GO:0004129">
    <property type="term" value="F:cytochrome-c oxidase activity"/>
    <property type="evidence" value="ECO:0007669"/>
    <property type="project" value="UniProtKB-EC"/>
</dbReference>
<feature type="transmembrane region" description="Helical" evidence="25">
    <location>
        <begin position="230"/>
        <end position="253"/>
    </location>
</feature>
<dbReference type="AlphaFoldDB" id="A0A0S2MNT1"/>
<keyword evidence="14 24" id="KW-0999">Mitochondrion inner membrane</keyword>
<comment type="similarity">
    <text evidence="5 24">Belongs to the heme-copper respiratory oxidase family.</text>
</comment>
<evidence type="ECO:0000256" key="9">
    <source>
        <dbReference type="ARBA" id="ARBA00022448"/>
    </source>
</evidence>
<dbReference type="InterPro" id="IPR033944">
    <property type="entry name" value="Cyt_c_oxase_su1_dom"/>
</dbReference>
<comment type="cofactor">
    <cofactor evidence="1">
        <name>Cu cation</name>
        <dbReference type="ChEBI" id="CHEBI:23378"/>
    </cofactor>
</comment>
<feature type="transmembrane region" description="Helical" evidence="25">
    <location>
        <begin position="265"/>
        <end position="286"/>
    </location>
</feature>
<dbReference type="GO" id="GO:0015990">
    <property type="term" value="P:electron transport coupled proton transport"/>
    <property type="evidence" value="ECO:0007669"/>
    <property type="project" value="TreeGrafter"/>
</dbReference>
<comment type="subunit">
    <text evidence="6">Component of the cytochrome c oxidase (complex IV, CIV), a multisubunit enzyme composed of a catalytic core of 3 subunits and several supernumerary subunits. The complex exists as a monomer or a dimer and forms supercomplexes (SCs) in the inner mitochondrial membrane with ubiquinol-cytochrome c oxidoreductase (cytochrome b-c1 complex, complex III, CIII).</text>
</comment>
<dbReference type="EC" id="7.1.1.9" evidence="7 24"/>
<feature type="transmembrane region" description="Helical" evidence="25">
    <location>
        <begin position="105"/>
        <end position="127"/>
    </location>
</feature>
<feature type="transmembrane region" description="Helical" evidence="25">
    <location>
        <begin position="298"/>
        <end position="322"/>
    </location>
</feature>
<keyword evidence="13 24" id="KW-0479">Metal-binding</keyword>
<evidence type="ECO:0000256" key="13">
    <source>
        <dbReference type="ARBA" id="ARBA00022723"/>
    </source>
</evidence>
<evidence type="ECO:0000256" key="16">
    <source>
        <dbReference type="ARBA" id="ARBA00022967"/>
    </source>
</evidence>
<dbReference type="GO" id="GO:0020037">
    <property type="term" value="F:heme binding"/>
    <property type="evidence" value="ECO:0007669"/>
    <property type="project" value="InterPro"/>
</dbReference>
<dbReference type="Pfam" id="PF00115">
    <property type="entry name" value="COX1"/>
    <property type="match status" value="1"/>
</dbReference>
<dbReference type="GO" id="GO:0045277">
    <property type="term" value="C:respiratory chain complex IV"/>
    <property type="evidence" value="ECO:0007669"/>
    <property type="project" value="InterPro"/>
</dbReference>
<evidence type="ECO:0000259" key="26">
    <source>
        <dbReference type="PROSITE" id="PS50855"/>
    </source>
</evidence>
<evidence type="ECO:0000256" key="4">
    <source>
        <dbReference type="ARBA" id="ARBA00004673"/>
    </source>
</evidence>
<gene>
    <name evidence="27" type="primary">cox1</name>
</gene>
<dbReference type="UniPathway" id="UPA00705"/>
<keyword evidence="16" id="KW-1278">Translocase</keyword>
<evidence type="ECO:0000256" key="21">
    <source>
        <dbReference type="ARBA" id="ARBA00023128"/>
    </source>
</evidence>